<evidence type="ECO:0000313" key="4">
    <source>
        <dbReference type="Proteomes" id="UP001472677"/>
    </source>
</evidence>
<feature type="signal peptide" evidence="2">
    <location>
        <begin position="1"/>
        <end position="20"/>
    </location>
</feature>
<feature type="region of interest" description="Disordered" evidence="1">
    <location>
        <begin position="42"/>
        <end position="100"/>
    </location>
</feature>
<feature type="compositionally biased region" description="Basic and acidic residues" evidence="1">
    <location>
        <begin position="140"/>
        <end position="156"/>
    </location>
</feature>
<evidence type="ECO:0000313" key="3">
    <source>
        <dbReference type="EMBL" id="KAK8543186.1"/>
    </source>
</evidence>
<keyword evidence="2" id="KW-0732">Signal</keyword>
<comment type="caution">
    <text evidence="3">The sequence shown here is derived from an EMBL/GenBank/DDBJ whole genome shotgun (WGS) entry which is preliminary data.</text>
</comment>
<feature type="region of interest" description="Disordered" evidence="1">
    <location>
        <begin position="121"/>
        <end position="166"/>
    </location>
</feature>
<accession>A0ABR2DQ10</accession>
<keyword evidence="4" id="KW-1185">Reference proteome</keyword>
<dbReference type="EMBL" id="JBBPBM010000024">
    <property type="protein sequence ID" value="KAK8543186.1"/>
    <property type="molecule type" value="Genomic_DNA"/>
</dbReference>
<sequence>MNTHLGIGMCIVLFQALCRGYPAEFASYFHYCPPSQAIGPGAGTSSPLPPAIASADRQTAGENGCATGLSSMNSSRQKTSGPLNSGSHAKQKNPAGNDPAVTKDTMVFLFYDYAHVLGGSSSRQAAAAGSREAFAGSEADPQRSRATDASHGDPKRSSSGGTAIRK</sequence>
<evidence type="ECO:0000256" key="2">
    <source>
        <dbReference type="SAM" id="SignalP"/>
    </source>
</evidence>
<reference evidence="3 4" key="1">
    <citation type="journal article" date="2024" name="G3 (Bethesda)">
        <title>Genome assembly of Hibiscus sabdariffa L. provides insights into metabolisms of medicinal natural products.</title>
        <authorList>
            <person name="Kim T."/>
        </authorList>
    </citation>
    <scope>NUCLEOTIDE SEQUENCE [LARGE SCALE GENOMIC DNA]</scope>
    <source>
        <strain evidence="3">TK-2024</strain>
        <tissue evidence="3">Old leaves</tissue>
    </source>
</reference>
<evidence type="ECO:0000256" key="1">
    <source>
        <dbReference type="SAM" id="MobiDB-lite"/>
    </source>
</evidence>
<feature type="compositionally biased region" description="Polar residues" evidence="1">
    <location>
        <begin position="157"/>
        <end position="166"/>
    </location>
</feature>
<proteinExistence type="predicted"/>
<feature type="compositionally biased region" description="Polar residues" evidence="1">
    <location>
        <begin position="68"/>
        <end position="88"/>
    </location>
</feature>
<dbReference type="Proteomes" id="UP001472677">
    <property type="component" value="Unassembled WGS sequence"/>
</dbReference>
<name>A0ABR2DQ10_9ROSI</name>
<feature type="compositionally biased region" description="Low complexity" evidence="1">
    <location>
        <begin position="121"/>
        <end position="139"/>
    </location>
</feature>
<organism evidence="3 4">
    <name type="scientific">Hibiscus sabdariffa</name>
    <name type="common">roselle</name>
    <dbReference type="NCBI Taxonomy" id="183260"/>
    <lineage>
        <taxon>Eukaryota</taxon>
        <taxon>Viridiplantae</taxon>
        <taxon>Streptophyta</taxon>
        <taxon>Embryophyta</taxon>
        <taxon>Tracheophyta</taxon>
        <taxon>Spermatophyta</taxon>
        <taxon>Magnoliopsida</taxon>
        <taxon>eudicotyledons</taxon>
        <taxon>Gunneridae</taxon>
        <taxon>Pentapetalae</taxon>
        <taxon>rosids</taxon>
        <taxon>malvids</taxon>
        <taxon>Malvales</taxon>
        <taxon>Malvaceae</taxon>
        <taxon>Malvoideae</taxon>
        <taxon>Hibiscus</taxon>
    </lineage>
</organism>
<protein>
    <submittedName>
        <fullName evidence="3">Uncharacterized protein</fullName>
    </submittedName>
</protein>
<feature type="chain" id="PRO_5047168236" evidence="2">
    <location>
        <begin position="21"/>
        <end position="166"/>
    </location>
</feature>
<gene>
    <name evidence="3" type="ORF">V6N12_015750</name>
</gene>